<comment type="caution">
    <text evidence="2">The sequence shown here is derived from an EMBL/GenBank/DDBJ whole genome shotgun (WGS) entry which is preliminary data.</text>
</comment>
<dbReference type="EMBL" id="JAVHNS010000005">
    <property type="protein sequence ID" value="KAK6354188.1"/>
    <property type="molecule type" value="Genomic_DNA"/>
</dbReference>
<dbReference type="AlphaFoldDB" id="A0AAV9V4G5"/>
<dbReference type="Proteomes" id="UP001373714">
    <property type="component" value="Unassembled WGS sequence"/>
</dbReference>
<accession>A0AAV9V4G5</accession>
<keyword evidence="1" id="KW-1133">Transmembrane helix</keyword>
<keyword evidence="1" id="KW-0472">Membrane</keyword>
<evidence type="ECO:0000313" key="2">
    <source>
        <dbReference type="EMBL" id="KAK6354188.1"/>
    </source>
</evidence>
<keyword evidence="1" id="KW-0812">Transmembrane</keyword>
<organism evidence="2 3">
    <name type="scientific">Orbilia blumenaviensis</name>
    <dbReference type="NCBI Taxonomy" id="1796055"/>
    <lineage>
        <taxon>Eukaryota</taxon>
        <taxon>Fungi</taxon>
        <taxon>Dikarya</taxon>
        <taxon>Ascomycota</taxon>
        <taxon>Pezizomycotina</taxon>
        <taxon>Orbiliomycetes</taxon>
        <taxon>Orbiliales</taxon>
        <taxon>Orbiliaceae</taxon>
        <taxon>Orbilia</taxon>
    </lineage>
</organism>
<gene>
    <name evidence="2" type="ORF">TWF730_008600</name>
</gene>
<reference evidence="2 3" key="1">
    <citation type="submission" date="2019-10" db="EMBL/GenBank/DDBJ databases">
        <authorList>
            <person name="Palmer J.M."/>
        </authorList>
    </citation>
    <scope>NUCLEOTIDE SEQUENCE [LARGE SCALE GENOMIC DNA]</scope>
    <source>
        <strain evidence="2 3">TWF730</strain>
    </source>
</reference>
<evidence type="ECO:0000256" key="1">
    <source>
        <dbReference type="SAM" id="Phobius"/>
    </source>
</evidence>
<protein>
    <submittedName>
        <fullName evidence="2">Uncharacterized protein</fullName>
    </submittedName>
</protein>
<sequence length="164" mass="18761">MSLIERSFRENEVKNILSFTTYLGAASPKYADVVLREVFVIYNQYIRANRFKLTRENLTEDFGTRPSDVDTFFKMIPGGEAVPGSYFSYLVSTIPDLPHPEQIPIIIPLFIALTIMTCLSVGLRMWSRQKVAGGIRSFDWLALVGFVRLDYNIWGTICSSQQYK</sequence>
<name>A0AAV9V4G5_9PEZI</name>
<keyword evidence="3" id="KW-1185">Reference proteome</keyword>
<feature type="transmembrane region" description="Helical" evidence="1">
    <location>
        <begin position="105"/>
        <end position="126"/>
    </location>
</feature>
<proteinExistence type="predicted"/>
<evidence type="ECO:0000313" key="3">
    <source>
        <dbReference type="Proteomes" id="UP001373714"/>
    </source>
</evidence>